<protein>
    <recommendedName>
        <fullName evidence="3">DUF4371 domain-containing protein</fullName>
    </recommendedName>
</protein>
<accession>A0A4Y2HGZ3</accession>
<dbReference type="AlphaFoldDB" id="A0A4Y2HGZ3"/>
<reference evidence="1 2" key="1">
    <citation type="journal article" date="2019" name="Sci. Rep.">
        <title>Orb-weaving spider Araneus ventricosus genome elucidates the spidroin gene catalogue.</title>
        <authorList>
            <person name="Kono N."/>
            <person name="Nakamura H."/>
            <person name="Ohtoshi R."/>
            <person name="Moran D.A.P."/>
            <person name="Shinohara A."/>
            <person name="Yoshida Y."/>
            <person name="Fujiwara M."/>
            <person name="Mori M."/>
            <person name="Tomita M."/>
            <person name="Arakawa K."/>
        </authorList>
    </citation>
    <scope>NUCLEOTIDE SEQUENCE [LARGE SCALE GENOMIC DNA]</scope>
</reference>
<dbReference type="Proteomes" id="UP000499080">
    <property type="component" value="Unassembled WGS sequence"/>
</dbReference>
<dbReference type="SUPFAM" id="SSF53098">
    <property type="entry name" value="Ribonuclease H-like"/>
    <property type="match status" value="1"/>
</dbReference>
<name>A0A4Y2HGZ3_ARAVE</name>
<keyword evidence="2" id="KW-1185">Reference proteome</keyword>
<organism evidence="1 2">
    <name type="scientific">Araneus ventricosus</name>
    <name type="common">Orbweaver spider</name>
    <name type="synonym">Epeira ventricosa</name>
    <dbReference type="NCBI Taxonomy" id="182803"/>
    <lineage>
        <taxon>Eukaryota</taxon>
        <taxon>Metazoa</taxon>
        <taxon>Ecdysozoa</taxon>
        <taxon>Arthropoda</taxon>
        <taxon>Chelicerata</taxon>
        <taxon>Arachnida</taxon>
        <taxon>Araneae</taxon>
        <taxon>Araneomorphae</taxon>
        <taxon>Entelegynae</taxon>
        <taxon>Araneoidea</taxon>
        <taxon>Araneidae</taxon>
        <taxon>Araneus</taxon>
    </lineage>
</organism>
<dbReference type="EMBL" id="BGPR01001937">
    <property type="protein sequence ID" value="GBM64602.1"/>
    <property type="molecule type" value="Genomic_DNA"/>
</dbReference>
<proteinExistence type="predicted"/>
<evidence type="ECO:0008006" key="3">
    <source>
        <dbReference type="Google" id="ProtNLM"/>
    </source>
</evidence>
<gene>
    <name evidence="1" type="ORF">AVEN_19348_1</name>
</gene>
<dbReference type="InterPro" id="IPR012337">
    <property type="entry name" value="RNaseH-like_sf"/>
</dbReference>
<comment type="caution">
    <text evidence="1">The sequence shown here is derived from an EMBL/GenBank/DDBJ whole genome shotgun (WGS) entry which is preliminary data.</text>
</comment>
<evidence type="ECO:0000313" key="2">
    <source>
        <dbReference type="Proteomes" id="UP000499080"/>
    </source>
</evidence>
<sequence>MTFVIRYLSIDKEDINIHEHFLVFLSIERSTSQQLFDVLLRELNNLGLPSANMRGQGYDNGANMKGEHVGVQANIRNLNPRAFFIPCGSHSLNLVVNDMAKSSLEGTNFFVIVQKLYSFVSSSTFRLTIFLKHVEQLTLKPFSDTR</sequence>
<dbReference type="PANTHER" id="PTHR45749">
    <property type="match status" value="1"/>
</dbReference>
<dbReference type="OrthoDB" id="6783070at2759"/>
<evidence type="ECO:0000313" key="1">
    <source>
        <dbReference type="EMBL" id="GBM64602.1"/>
    </source>
</evidence>
<dbReference type="PANTHER" id="PTHR45749:SF35">
    <property type="entry name" value="AC-LIKE TRANSPOSASE-RELATED"/>
    <property type="match status" value="1"/>
</dbReference>